<sequence length="714" mass="80733">MASIAKVEVKPQGNEQHPRTSWVAGISTQTAPIRTQSVARESFYLVGPKAKKKLMRWHTFNVVRRLVVIAAAVQYIVISMDASWSTIQSLRGAHNPPESFRVFTATLISGYVGKGRVADSPLVQKVLGGDTTPREYALFLDSKNKTSFLNCTGLPKFNPAIYNYEYLSHAYQEMIEDVKYNITILEDLELVLVVVDCSFTNLKSGDNAMVRFFNLVRSRSSPDNVLMVTMSLNVQDYEIRDRNKKGACVLAMISIVHDMGIGSIGQFYLMALTYPYKKTMGFEVYEFMGITEDSYLSLRSIPKDPLTQPVNHVVTARKRGFFDGQEQSNIRYMYTLLETNATNAQVRWEWLGEAVISDSWAWVHTLHFFFGMQTIFSLCVLCLVAYQNARTGKLWIGDPFASVSTAGFVLRGVFVVISWYLNSFWMLFEYCMSNGGQISKTQIVRVHTELVHADILVVYLGLVGLLSSLFRERIDPSVAIFLFEIIYSKQLRLVASASTLIRKEVVTYSDNVFRLGVAKVSSAAAKMAPLRMWTAFQIPLDKGRIFLFSSFFPYAILSSIVAGFAILHKIYRHYFPEKNRQRSSVMSTQRSSVNESTAMTTKGNLTNFEISTGAELQTRFGIISDYSNYVYFKGMKFASADGVYCSGYVIVNGKMLVSVKHLLLVAMIKASRSRFTNIYIYEVEGNTVKDTARFVDPETFTWSDLWHLNVTVLL</sequence>
<evidence type="ECO:0000313" key="4">
    <source>
        <dbReference type="Proteomes" id="UP001165121"/>
    </source>
</evidence>
<comment type="caution">
    <text evidence="3">The sequence shown here is derived from an EMBL/GenBank/DDBJ whole genome shotgun (WGS) entry which is preliminary data.</text>
</comment>
<evidence type="ECO:0000256" key="1">
    <source>
        <dbReference type="SAM" id="MobiDB-lite"/>
    </source>
</evidence>
<keyword evidence="2" id="KW-0472">Membrane</keyword>
<dbReference type="EMBL" id="BSXT01001646">
    <property type="protein sequence ID" value="GMF44107.1"/>
    <property type="molecule type" value="Genomic_DNA"/>
</dbReference>
<evidence type="ECO:0000256" key="2">
    <source>
        <dbReference type="SAM" id="Phobius"/>
    </source>
</evidence>
<name>A0A9W6XS13_9STRA</name>
<feature type="transmembrane region" description="Helical" evidence="2">
    <location>
        <begin position="249"/>
        <end position="271"/>
    </location>
</feature>
<evidence type="ECO:0000313" key="3">
    <source>
        <dbReference type="EMBL" id="GMF44107.1"/>
    </source>
</evidence>
<reference evidence="3" key="1">
    <citation type="submission" date="2023-04" db="EMBL/GenBank/DDBJ databases">
        <title>Phytophthora fragariaefolia NBRC 109709.</title>
        <authorList>
            <person name="Ichikawa N."/>
            <person name="Sato H."/>
            <person name="Tonouchi N."/>
        </authorList>
    </citation>
    <scope>NUCLEOTIDE SEQUENCE</scope>
    <source>
        <strain evidence="3">NBRC 109709</strain>
    </source>
</reference>
<gene>
    <name evidence="3" type="ORF">Pfra01_001521000</name>
</gene>
<dbReference type="AlphaFoldDB" id="A0A9W6XS13"/>
<feature type="transmembrane region" description="Helical" evidence="2">
    <location>
        <begin position="406"/>
        <end position="428"/>
    </location>
</feature>
<feature type="transmembrane region" description="Helical" evidence="2">
    <location>
        <begin position="449"/>
        <end position="470"/>
    </location>
</feature>
<feature type="transmembrane region" description="Helical" evidence="2">
    <location>
        <begin position="366"/>
        <end position="386"/>
    </location>
</feature>
<feature type="transmembrane region" description="Helical" evidence="2">
    <location>
        <begin position="551"/>
        <end position="571"/>
    </location>
</feature>
<keyword evidence="4" id="KW-1185">Reference proteome</keyword>
<protein>
    <submittedName>
        <fullName evidence="3">Unnamed protein product</fullName>
    </submittedName>
</protein>
<organism evidence="3 4">
    <name type="scientific">Phytophthora fragariaefolia</name>
    <dbReference type="NCBI Taxonomy" id="1490495"/>
    <lineage>
        <taxon>Eukaryota</taxon>
        <taxon>Sar</taxon>
        <taxon>Stramenopiles</taxon>
        <taxon>Oomycota</taxon>
        <taxon>Peronosporomycetes</taxon>
        <taxon>Peronosporales</taxon>
        <taxon>Peronosporaceae</taxon>
        <taxon>Phytophthora</taxon>
    </lineage>
</organism>
<dbReference type="OrthoDB" id="64243at2759"/>
<proteinExistence type="predicted"/>
<accession>A0A9W6XS13</accession>
<keyword evidence="2" id="KW-1133">Transmembrane helix</keyword>
<feature type="region of interest" description="Disordered" evidence="1">
    <location>
        <begin position="1"/>
        <end position="20"/>
    </location>
</feature>
<dbReference type="Proteomes" id="UP001165121">
    <property type="component" value="Unassembled WGS sequence"/>
</dbReference>
<keyword evidence="2" id="KW-0812">Transmembrane</keyword>